<dbReference type="FunFam" id="2.30.38.10:FF:000001">
    <property type="entry name" value="Non-ribosomal peptide synthetase PvdI"/>
    <property type="match status" value="1"/>
</dbReference>
<evidence type="ECO:0000256" key="1">
    <source>
        <dbReference type="ARBA" id="ARBA00001957"/>
    </source>
</evidence>
<dbReference type="FunFam" id="1.10.1200.10:FF:000016">
    <property type="entry name" value="Non-ribosomal peptide synthase"/>
    <property type="match status" value="1"/>
</dbReference>
<dbReference type="CDD" id="cd05930">
    <property type="entry name" value="A_NRPS"/>
    <property type="match status" value="1"/>
</dbReference>
<sequence>MTDTTGVSTRLDDERLELLRRKLAERGLAKTTAAVPVATDDEPRMSVGQHRMWFVQSVDPDSALLNICVSYRLSGTVDTAQLHRAVDAVAARHPVLHTTYATDGEGDPRPVVREDLRPEWAEHDLTGMTDQARRLRLDVLAQRDFRRPFDLSKDSPLRVTAARLADDELMLLITAHHIAWDDGSWAPFFADLTRAYTDPAEFADGRVLRDVAADATAIRQADLDYWRPRMADLPDPLELPGANGSAVPSTWRAQRAFAPLSADTVERAAALARETGATPYMVLMAAFAALVHRYTQSTDFLVAAPVLNRGVGTEDVIGYYGNTVVIRLRPGSHQTFRELLAQTREDAVGAFAHSRADLDWLVRESNPDRRHGADRMTRVSFGQREPDGAGFCPPGVRCERGELRGHFNQLPLSLMVELDRAPDGSGGGLVEAEYLVEVMDQQLVEQLLRHYAALLDGLLSDPDVKLSACALMSDEDAEWLRAVSTGEEFVTPASTLPELVSRRAGLTPDAVAVVYEGRAYSYREIDEESNRLAHWLIEQGIGTEDRVAVLLDKSPELVITALGVLKAGGVYLPVDPTYPQDRLSFILEDADAKLVLREPVTDAARYPASAPAGLIRPLSPQNTAYLIYTSGSTGLPKGVPVPHAPIAEYFVWFGDEYRIDDTDRLLQVASPSFDVSMGEIFGTLIMGARLVIPRPDGLRDIGYLTDLLAREGITSMHFVPSLLGLFLSLPGVSQWRTLRRVPIGGEALPGEIADKFHATFDASLHNFYGPTETVVNCTSYPVEGTQGTRVVPIGRPKINTQVYLLDNALQPVPVGVIGEIYIAGTHVAHGYHRRPQLTAERFVADPFTPGGRMYRSGDLARRNANGDIEFVGRADEQVKIRGFRIELGEIAAAISVDPSVGQAVVLAMDLPQLGRSLVGYVTPAQGAGTETVDVERIRARVAAALPDYMTPAVYVVLDEIPITAHQKIDRAALPQPQIAAATEYRDPATPTEQRIAQLFSGLLGHERVGVDDSFFDLGGHSLVATKLVTAIRAECGVEIGIRDVFELATVGALAERIDQQGSGGLAQSRPRLITTAHDEPMPLSASQLRSWFAYRVDGPSRVNNIPFAAKLTGPWDIDALIAAVGDVVARHEILRTSYVELDGVPYQVVEPAGVEVPVRREEGPDEAWLRQQLDVERCHCFELDAELPIRVAVLRTENTAEHVLSLVVHHIASDHWSAGVLFSDVMTAYRARRGGEAPSWAPLRVQYADYAAWQRTFLGDAGGQESAIAGGQREYWTRQLAGMPEDTGLRPDFPRQPVPSGEGESVDFQIDSATRAKLGELCRELGITEFMLLQTAVAVVLHKAGGGTDIPLGTPVAGRTEAELDQLIGFFVNILVLRNDMDGNPTLRELLKRARETALAAYAHQDLPFDRVVDSVSPVRSLSRNPLFQVVVHVRDHLSATRVIETAAAGSGEQDTVCTSLDPVFDMAHADLSVNFFGTDGSDDIGYNCNVIYRTELYARTTIERMAEWLARALTEFADDIDQTLRDVRLIDTAEQHRILQDWSRGEQPPHDRPRTIPELLEPSRAWGTDRVAVRCGEQSIDYPALHRRSDNLAALLVKNGVGPGSLVGLSTRRSIELVVALMAIMKAGAGYFPIDPGYPLARKQFMLDDVQPPVVVATVEAVDTMPQVPGVELISLDDPQVRALILSDDVDTLSRDVRLPHPDDPMYLVFTSGSTGKPKGAVGTHRSMAARLDWQLRHYPPRTDDVRLAQASITFLEGGMEMLAGLAAGATMILADDAEHRDPEALGDLMNRYSVAQVTAVPSLVSALVDSRPDAVRALSRLVCGGEPVSTALLQRLVSVCADQGGAGTELLNNIGSTETSGAVSRGRLGLPNPLVGKPVPGAQAYLLDEGLRTVPVGVVGELYYAGDQLGRGYWKRPGLTATRFIANPYGAEAGSRLYRSGDLARWTEDGQLEFVGRSDHQVQVRGFRVELAEVEAALAGADGVAAAAARTWEVHGGTSLAGYVVPQRPITDDAAKATFAGEVRAAIATTLPGYMLPSSLTVLDVLPKTESGKLNRPGLPRTAVSTGGQTEPTRTATERALAKVFAELLSTPEVGRFDDFFALGGDSILSVQLASRARATGLAVSPRMIFENPTVQQLAAALDALGDEGAVIEEDEQPTDTRFEPMSTSGLSPSDLAAVTQLFSSSREGTT</sequence>
<evidence type="ECO:0000313" key="8">
    <source>
        <dbReference type="Proteomes" id="UP000091914"/>
    </source>
</evidence>
<evidence type="ECO:0000259" key="6">
    <source>
        <dbReference type="PROSITE" id="PS50075"/>
    </source>
</evidence>
<name>A0A1A0VUK4_9MYCO</name>
<dbReference type="InterPro" id="IPR036736">
    <property type="entry name" value="ACP-like_sf"/>
</dbReference>
<dbReference type="SUPFAM" id="SSF47336">
    <property type="entry name" value="ACP-like"/>
    <property type="match status" value="2"/>
</dbReference>
<dbReference type="InterPro" id="IPR010071">
    <property type="entry name" value="AA_adenyl_dom"/>
</dbReference>
<dbReference type="PANTHER" id="PTHR45527:SF1">
    <property type="entry name" value="FATTY ACID SYNTHASE"/>
    <property type="match status" value="1"/>
</dbReference>
<dbReference type="InterPro" id="IPR001242">
    <property type="entry name" value="Condensation_dom"/>
</dbReference>
<dbReference type="CDD" id="cd19531">
    <property type="entry name" value="LCL_NRPS-like"/>
    <property type="match status" value="1"/>
</dbReference>
<dbReference type="InterPro" id="IPR006162">
    <property type="entry name" value="Ppantetheine_attach_site"/>
</dbReference>
<dbReference type="FunFam" id="3.40.50.12780:FF:000012">
    <property type="entry name" value="Non-ribosomal peptide synthetase"/>
    <property type="match status" value="1"/>
</dbReference>
<dbReference type="PROSITE" id="PS50075">
    <property type="entry name" value="CARRIER"/>
    <property type="match status" value="2"/>
</dbReference>
<comment type="similarity">
    <text evidence="2">Belongs to the ATP-dependent AMP-binding enzyme family.</text>
</comment>
<dbReference type="Pfam" id="PF13193">
    <property type="entry name" value="AMP-binding_C"/>
    <property type="match status" value="2"/>
</dbReference>
<dbReference type="Gene3D" id="3.30.300.30">
    <property type="match status" value="2"/>
</dbReference>
<dbReference type="GO" id="GO:0005829">
    <property type="term" value="C:cytosol"/>
    <property type="evidence" value="ECO:0007669"/>
    <property type="project" value="TreeGrafter"/>
</dbReference>
<evidence type="ECO:0000256" key="3">
    <source>
        <dbReference type="ARBA" id="ARBA00022450"/>
    </source>
</evidence>
<comment type="caution">
    <text evidence="7">The sequence shown here is derived from an EMBL/GenBank/DDBJ whole genome shotgun (WGS) entry which is preliminary data.</text>
</comment>
<evidence type="ECO:0000256" key="4">
    <source>
        <dbReference type="ARBA" id="ARBA00022553"/>
    </source>
</evidence>
<dbReference type="CDD" id="cd17646">
    <property type="entry name" value="A_NRPS_AB3403-like"/>
    <property type="match status" value="1"/>
</dbReference>
<reference evidence="7 8" key="1">
    <citation type="submission" date="2016-06" db="EMBL/GenBank/DDBJ databases">
        <authorList>
            <person name="Kjaerup R.B."/>
            <person name="Dalgaard T.S."/>
            <person name="Juul-Madsen H.R."/>
        </authorList>
    </citation>
    <scope>NUCLEOTIDE SEQUENCE [LARGE SCALE GENOMIC DNA]</scope>
    <source>
        <strain evidence="7 8">852002-51834_SCH5396731</strain>
    </source>
</reference>
<comment type="cofactor">
    <cofactor evidence="1">
        <name>pantetheine 4'-phosphate</name>
        <dbReference type="ChEBI" id="CHEBI:47942"/>
    </cofactor>
</comment>
<dbReference type="SUPFAM" id="SSF56801">
    <property type="entry name" value="Acetyl-CoA synthetase-like"/>
    <property type="match status" value="2"/>
</dbReference>
<accession>A0A1A0VUK4</accession>
<dbReference type="PROSITE" id="PS00455">
    <property type="entry name" value="AMP_BINDING"/>
    <property type="match status" value="2"/>
</dbReference>
<gene>
    <name evidence="7" type="ORF">A5760_03530</name>
</gene>
<organism evidence="7 8">
    <name type="scientific">Mycobacterium colombiense</name>
    <dbReference type="NCBI Taxonomy" id="339268"/>
    <lineage>
        <taxon>Bacteria</taxon>
        <taxon>Bacillati</taxon>
        <taxon>Actinomycetota</taxon>
        <taxon>Actinomycetes</taxon>
        <taxon>Mycobacteriales</taxon>
        <taxon>Mycobacteriaceae</taxon>
        <taxon>Mycobacterium</taxon>
        <taxon>Mycobacterium avium complex (MAC)</taxon>
    </lineage>
</organism>
<dbReference type="Gene3D" id="3.40.50.12780">
    <property type="entry name" value="N-terminal domain of ligase-like"/>
    <property type="match status" value="1"/>
</dbReference>
<dbReference type="Gene3D" id="3.40.50.980">
    <property type="match status" value="2"/>
</dbReference>
<protein>
    <submittedName>
        <fullName evidence="7">Non-ribosomal peptide synthetase</fullName>
    </submittedName>
</protein>
<feature type="domain" description="Carrier" evidence="6">
    <location>
        <begin position="986"/>
        <end position="1061"/>
    </location>
</feature>
<feature type="region of interest" description="Disordered" evidence="5">
    <location>
        <begin position="2155"/>
        <end position="2175"/>
    </location>
</feature>
<dbReference type="PANTHER" id="PTHR45527">
    <property type="entry name" value="NONRIBOSOMAL PEPTIDE SYNTHETASE"/>
    <property type="match status" value="1"/>
</dbReference>
<dbReference type="GO" id="GO:0003824">
    <property type="term" value="F:catalytic activity"/>
    <property type="evidence" value="ECO:0007669"/>
    <property type="project" value="InterPro"/>
</dbReference>
<dbReference type="InterPro" id="IPR042099">
    <property type="entry name" value="ANL_N_sf"/>
</dbReference>
<dbReference type="Pfam" id="PF00550">
    <property type="entry name" value="PP-binding"/>
    <property type="match status" value="2"/>
</dbReference>
<dbReference type="InterPro" id="IPR020845">
    <property type="entry name" value="AMP-binding_CS"/>
</dbReference>
<dbReference type="RefSeq" id="WP_064878218.1">
    <property type="nucleotide sequence ID" value="NZ_LZSX01000025.1"/>
</dbReference>
<dbReference type="FunFam" id="3.40.50.980:FF:000001">
    <property type="entry name" value="Non-ribosomal peptide synthetase"/>
    <property type="match status" value="2"/>
</dbReference>
<keyword evidence="3" id="KW-0596">Phosphopantetheine</keyword>
<evidence type="ECO:0000313" key="7">
    <source>
        <dbReference type="EMBL" id="OBB86903.1"/>
    </source>
</evidence>
<dbReference type="InterPro" id="IPR025110">
    <property type="entry name" value="AMP-bd_C"/>
</dbReference>
<dbReference type="NCBIfam" id="TIGR01733">
    <property type="entry name" value="AA-adenyl-dom"/>
    <property type="match status" value="2"/>
</dbReference>
<dbReference type="Gene3D" id="3.30.559.30">
    <property type="entry name" value="Nonribosomal peptide synthetase, condensation domain"/>
    <property type="match status" value="2"/>
</dbReference>
<dbReference type="GO" id="GO:0072330">
    <property type="term" value="P:monocarboxylic acid biosynthetic process"/>
    <property type="evidence" value="ECO:0007669"/>
    <property type="project" value="UniProtKB-ARBA"/>
</dbReference>
<evidence type="ECO:0000256" key="5">
    <source>
        <dbReference type="SAM" id="MobiDB-lite"/>
    </source>
</evidence>
<keyword evidence="4" id="KW-0597">Phosphoprotein</keyword>
<evidence type="ECO:0000256" key="2">
    <source>
        <dbReference type="ARBA" id="ARBA00006432"/>
    </source>
</evidence>
<dbReference type="InterPro" id="IPR020806">
    <property type="entry name" value="PKS_PP-bd"/>
</dbReference>
<dbReference type="GO" id="GO:0008610">
    <property type="term" value="P:lipid biosynthetic process"/>
    <property type="evidence" value="ECO:0007669"/>
    <property type="project" value="UniProtKB-ARBA"/>
</dbReference>
<dbReference type="InterPro" id="IPR023213">
    <property type="entry name" value="CAT-like_dom_sf"/>
</dbReference>
<dbReference type="UniPathway" id="UPA00011"/>
<dbReference type="GO" id="GO:0043041">
    <property type="term" value="P:amino acid activation for nonribosomal peptide biosynthetic process"/>
    <property type="evidence" value="ECO:0007669"/>
    <property type="project" value="TreeGrafter"/>
</dbReference>
<dbReference type="FunFam" id="1.10.1200.10:FF:000005">
    <property type="entry name" value="Nonribosomal peptide synthetase 1"/>
    <property type="match status" value="1"/>
</dbReference>
<dbReference type="GO" id="GO:0044550">
    <property type="term" value="P:secondary metabolite biosynthetic process"/>
    <property type="evidence" value="ECO:0007669"/>
    <property type="project" value="UniProtKB-ARBA"/>
</dbReference>
<dbReference type="Gene3D" id="3.30.559.10">
    <property type="entry name" value="Chloramphenicol acetyltransferase-like domain"/>
    <property type="match status" value="2"/>
</dbReference>
<dbReference type="CDD" id="cd19540">
    <property type="entry name" value="LCL_NRPS-like"/>
    <property type="match status" value="1"/>
</dbReference>
<dbReference type="InterPro" id="IPR009081">
    <property type="entry name" value="PP-bd_ACP"/>
</dbReference>
<dbReference type="SMART" id="SM00823">
    <property type="entry name" value="PKS_PP"/>
    <property type="match status" value="2"/>
</dbReference>
<feature type="domain" description="Carrier" evidence="6">
    <location>
        <begin position="2074"/>
        <end position="2148"/>
    </location>
</feature>
<feature type="region of interest" description="Disordered" evidence="5">
    <location>
        <begin position="2056"/>
        <end position="2076"/>
    </location>
</feature>
<dbReference type="Gene3D" id="1.10.1200.10">
    <property type="entry name" value="ACP-like"/>
    <property type="match status" value="2"/>
</dbReference>
<dbReference type="OrthoDB" id="2472181at2"/>
<dbReference type="Gene3D" id="2.30.38.10">
    <property type="entry name" value="Luciferase, Domain 3"/>
    <property type="match status" value="1"/>
</dbReference>
<dbReference type="SUPFAM" id="SSF52777">
    <property type="entry name" value="CoA-dependent acyltransferases"/>
    <property type="match status" value="4"/>
</dbReference>
<feature type="compositionally biased region" description="Polar residues" evidence="5">
    <location>
        <begin position="2065"/>
        <end position="2076"/>
    </location>
</feature>
<proteinExistence type="inferred from homology"/>
<dbReference type="GO" id="GO:0031177">
    <property type="term" value="F:phosphopantetheine binding"/>
    <property type="evidence" value="ECO:0007669"/>
    <property type="project" value="InterPro"/>
</dbReference>
<dbReference type="Pfam" id="PF00668">
    <property type="entry name" value="Condensation"/>
    <property type="match status" value="2"/>
</dbReference>
<dbReference type="InterPro" id="IPR000873">
    <property type="entry name" value="AMP-dep_synth/lig_dom"/>
</dbReference>
<dbReference type="Proteomes" id="UP000091914">
    <property type="component" value="Unassembled WGS sequence"/>
</dbReference>
<dbReference type="InterPro" id="IPR045851">
    <property type="entry name" value="AMP-bd_C_sf"/>
</dbReference>
<dbReference type="FunFam" id="3.30.300.30:FF:000010">
    <property type="entry name" value="Enterobactin synthetase component F"/>
    <property type="match status" value="1"/>
</dbReference>
<dbReference type="EMBL" id="LZSX01000025">
    <property type="protein sequence ID" value="OBB86903.1"/>
    <property type="molecule type" value="Genomic_DNA"/>
</dbReference>
<dbReference type="Pfam" id="PF00501">
    <property type="entry name" value="AMP-binding"/>
    <property type="match status" value="2"/>
</dbReference>
<dbReference type="PROSITE" id="PS00012">
    <property type="entry name" value="PHOSPHOPANTETHEINE"/>
    <property type="match status" value="2"/>
</dbReference>